<evidence type="ECO:0000256" key="1">
    <source>
        <dbReference type="SAM" id="MobiDB-lite"/>
    </source>
</evidence>
<accession>A0A8K0TMB5</accession>
<name>A0A8K0TMB5_9PEZI</name>
<dbReference type="Proteomes" id="UP000813385">
    <property type="component" value="Unassembled WGS sequence"/>
</dbReference>
<evidence type="ECO:0000259" key="2">
    <source>
        <dbReference type="Pfam" id="PF09350"/>
    </source>
</evidence>
<keyword evidence="4" id="KW-1185">Reference proteome</keyword>
<dbReference type="EMBL" id="JAGPXD010000002">
    <property type="protein sequence ID" value="KAH7368118.1"/>
    <property type="molecule type" value="Genomic_DNA"/>
</dbReference>
<evidence type="ECO:0000313" key="4">
    <source>
        <dbReference type="Proteomes" id="UP000813385"/>
    </source>
</evidence>
<dbReference type="OrthoDB" id="1922282at2759"/>
<organism evidence="3 4">
    <name type="scientific">Plectosphaerella cucumerina</name>
    <dbReference type="NCBI Taxonomy" id="40658"/>
    <lineage>
        <taxon>Eukaryota</taxon>
        <taxon>Fungi</taxon>
        <taxon>Dikarya</taxon>
        <taxon>Ascomycota</taxon>
        <taxon>Pezizomycotina</taxon>
        <taxon>Sordariomycetes</taxon>
        <taxon>Hypocreomycetidae</taxon>
        <taxon>Glomerellales</taxon>
        <taxon>Plectosphaerellaceae</taxon>
        <taxon>Plectosphaerella</taxon>
    </lineage>
</organism>
<gene>
    <name evidence="3" type="ORF">B0T11DRAFT_60882</name>
</gene>
<proteinExistence type="predicted"/>
<dbReference type="Pfam" id="PF09350">
    <property type="entry name" value="DJC28_CD"/>
    <property type="match status" value="1"/>
</dbReference>
<dbReference type="InterPro" id="IPR018961">
    <property type="entry name" value="DnaJ_homolog_subfam-C_membr-28"/>
</dbReference>
<feature type="domain" description="DnaJ homologue subfamily C member 28 conserved" evidence="2">
    <location>
        <begin position="245"/>
        <end position="315"/>
    </location>
</feature>
<feature type="region of interest" description="Disordered" evidence="1">
    <location>
        <begin position="29"/>
        <end position="66"/>
    </location>
</feature>
<dbReference type="PANTHER" id="PTHR39394:SF1">
    <property type="entry name" value="DNAJ HOMOLOGUE SUBFAMILY C MEMBER 28 CONSERVED DOMAIN-CONTAINING PROTEIN"/>
    <property type="match status" value="1"/>
</dbReference>
<reference evidence="3" key="1">
    <citation type="journal article" date="2021" name="Nat. Commun.">
        <title>Genetic determinants of endophytism in the Arabidopsis root mycobiome.</title>
        <authorList>
            <person name="Mesny F."/>
            <person name="Miyauchi S."/>
            <person name="Thiergart T."/>
            <person name="Pickel B."/>
            <person name="Atanasova L."/>
            <person name="Karlsson M."/>
            <person name="Huettel B."/>
            <person name="Barry K.W."/>
            <person name="Haridas S."/>
            <person name="Chen C."/>
            <person name="Bauer D."/>
            <person name="Andreopoulos W."/>
            <person name="Pangilinan J."/>
            <person name="LaButti K."/>
            <person name="Riley R."/>
            <person name="Lipzen A."/>
            <person name="Clum A."/>
            <person name="Drula E."/>
            <person name="Henrissat B."/>
            <person name="Kohler A."/>
            <person name="Grigoriev I.V."/>
            <person name="Martin F.M."/>
            <person name="Hacquard S."/>
        </authorList>
    </citation>
    <scope>NUCLEOTIDE SEQUENCE</scope>
    <source>
        <strain evidence="3">MPI-CAGE-AT-0016</strain>
    </source>
</reference>
<comment type="caution">
    <text evidence="3">The sequence shown here is derived from an EMBL/GenBank/DDBJ whole genome shotgun (WGS) entry which is preliminary data.</text>
</comment>
<feature type="region of interest" description="Disordered" evidence="1">
    <location>
        <begin position="358"/>
        <end position="382"/>
    </location>
</feature>
<evidence type="ECO:0000313" key="3">
    <source>
        <dbReference type="EMBL" id="KAH7368118.1"/>
    </source>
</evidence>
<protein>
    <recommendedName>
        <fullName evidence="2">DnaJ homologue subfamily C member 28 conserved domain-containing protein</fullName>
    </recommendedName>
</protein>
<dbReference type="PANTHER" id="PTHR39394">
    <property type="entry name" value="YALI0E31793P"/>
    <property type="match status" value="1"/>
</dbReference>
<dbReference type="AlphaFoldDB" id="A0A8K0TMB5"/>
<sequence length="505" mass="55482">MATTTQKAVNCQRCLKAWRARAPALQCHRRYSQKPKANSPTEAPDNARHSAPSVIDSSDSNKGAMTRRLEAATEEALLTGGESGRRAIEDAGFSEELKARLLEKVQAADFRQKHAGAFAQADTSTLSSAHAAYGASAPWTGTESQPDAVLRMLDDARKPLRPELRGKYQIPNPVDLRPRSGPRKSIGQRVANAREQAGAYADMGIKQKDKGLTEEEREAMKREFRDRFGSAARAVPATVSGIAALANQRIENAIARGQFRNIPRGKDAAPRDARVDNPFIDTTEYLLNKMIQKQDMVPPWIEKQQDVTKAARIFRLRLRNEWKRHAARMISSKGGTLEDQIQRAEGYAIAEARLNPRQGAIDSGDGAPDPAPSNPYSGTVFRDPDWEKAEKAYMELSIEHINALTRSYNLMAPELAKKPYFSLDRELRACFAEVAPLIAGTIKERATKPATPLTGGDGGLSKGRVSDRFGNEGSATAAKVYDSKAPHYGLKEMWRDMWGGGGRSG</sequence>